<gene>
    <name evidence="1" type="ORF">F6B93_14320</name>
</gene>
<reference evidence="1" key="1">
    <citation type="submission" date="2019-12" db="EMBL/GenBank/DDBJ databases">
        <title>Mycobacterium spongiae sp. nov.</title>
        <authorList>
            <person name="Stinear T."/>
        </authorList>
    </citation>
    <scope>NUCLEOTIDE SEQUENCE</scope>
    <source>
        <strain evidence="1">FSD4b-SM</strain>
    </source>
</reference>
<proteinExistence type="predicted"/>
<dbReference type="EMBL" id="CP046600">
    <property type="protein sequence ID" value="QUR68105.1"/>
    <property type="molecule type" value="Genomic_DNA"/>
</dbReference>
<dbReference type="RefSeq" id="WP_211695680.1">
    <property type="nucleotide sequence ID" value="NZ_CP046600.1"/>
</dbReference>
<sequence length="76" mass="8577">MATLENLDARLCALDKALKELLEAIRVVEATQRVFADAMREFAMTRTTAEDTNARIRSIQERTDAINNHLIKVSDS</sequence>
<evidence type="ECO:0000313" key="1">
    <source>
        <dbReference type="EMBL" id="QUR68105.1"/>
    </source>
</evidence>
<dbReference type="KEGG" id="mspg:F6B93_14320"/>
<protein>
    <submittedName>
        <fullName evidence="1">Uncharacterized protein</fullName>
    </submittedName>
</protein>
<dbReference type="AlphaFoldDB" id="A0A975JZD3"/>
<organism evidence="1 2">
    <name type="scientific">Mycobacterium spongiae</name>
    <dbReference type="NCBI Taxonomy" id="886343"/>
    <lineage>
        <taxon>Bacteria</taxon>
        <taxon>Bacillati</taxon>
        <taxon>Actinomycetota</taxon>
        <taxon>Actinomycetes</taxon>
        <taxon>Mycobacteriales</taxon>
        <taxon>Mycobacteriaceae</taxon>
        <taxon>Mycobacterium</taxon>
    </lineage>
</organism>
<name>A0A975JZD3_9MYCO</name>
<evidence type="ECO:0000313" key="2">
    <source>
        <dbReference type="Proteomes" id="UP000682202"/>
    </source>
</evidence>
<accession>A0A975JZD3</accession>
<keyword evidence="2" id="KW-1185">Reference proteome</keyword>
<dbReference type="Proteomes" id="UP000682202">
    <property type="component" value="Chromosome"/>
</dbReference>